<organism evidence="1 2">
    <name type="scientific">Glossina pallidipes</name>
    <name type="common">Tsetse fly</name>
    <dbReference type="NCBI Taxonomy" id="7398"/>
    <lineage>
        <taxon>Eukaryota</taxon>
        <taxon>Metazoa</taxon>
        <taxon>Ecdysozoa</taxon>
        <taxon>Arthropoda</taxon>
        <taxon>Hexapoda</taxon>
        <taxon>Insecta</taxon>
        <taxon>Pterygota</taxon>
        <taxon>Neoptera</taxon>
        <taxon>Endopterygota</taxon>
        <taxon>Diptera</taxon>
        <taxon>Brachycera</taxon>
        <taxon>Muscomorpha</taxon>
        <taxon>Hippoboscoidea</taxon>
        <taxon>Glossinidae</taxon>
        <taxon>Glossina</taxon>
    </lineage>
</organism>
<dbReference type="EnsemblMetazoa" id="GPAI030585-RA">
    <property type="protein sequence ID" value="GPAI030585-PA"/>
    <property type="gene ID" value="GPAI030585"/>
</dbReference>
<protein>
    <submittedName>
        <fullName evidence="1">Uncharacterized protein</fullName>
    </submittedName>
</protein>
<dbReference type="Proteomes" id="UP000092445">
    <property type="component" value="Unassembled WGS sequence"/>
</dbReference>
<proteinExistence type="predicted"/>
<reference evidence="2" key="1">
    <citation type="submission" date="2014-03" db="EMBL/GenBank/DDBJ databases">
        <authorList>
            <person name="Aksoy S."/>
            <person name="Warren W."/>
            <person name="Wilson R.K."/>
        </authorList>
    </citation>
    <scope>NUCLEOTIDE SEQUENCE [LARGE SCALE GENOMIC DNA]</scope>
    <source>
        <strain evidence="2">IAEA</strain>
    </source>
</reference>
<sequence>MESGLKPATEPDDTVTRSSKHLFSRELSTHQLGTCCYWHRRIHQCASRYKHSAIITYCGRKILLPKQLTPLHKTSLKLAFCLRRFLATNAIKFREKFYLTPYDTYTIEFYWYRKRIVDAHQLQQQQQQQHQHQQQHQPYYHYGQQKQQTLRTTKNKETATTITKFDHHKGVLIKLLAHAWEQRNMEGLVALESDYNAHKIPTTKINRCPVPLLNNNTNNNNNNDDKNNYEYKKEFKSSYWLSNQGAQLDLCAINVSYNKTQLDLRNGISTLRI</sequence>
<evidence type="ECO:0000313" key="1">
    <source>
        <dbReference type="EnsemblMetazoa" id="GPAI030585-PA"/>
    </source>
</evidence>
<reference evidence="1" key="2">
    <citation type="submission" date="2020-05" db="UniProtKB">
        <authorList>
            <consortium name="EnsemblMetazoa"/>
        </authorList>
    </citation>
    <scope>IDENTIFICATION</scope>
    <source>
        <strain evidence="1">IAEA</strain>
    </source>
</reference>
<name>A0A1B0A0D8_GLOPL</name>
<dbReference type="VEuPathDB" id="VectorBase:GPAI030585"/>
<accession>A0A1B0A0D8</accession>
<keyword evidence="2" id="KW-1185">Reference proteome</keyword>
<dbReference type="AlphaFoldDB" id="A0A1B0A0D8"/>
<evidence type="ECO:0000313" key="2">
    <source>
        <dbReference type="Proteomes" id="UP000092445"/>
    </source>
</evidence>